<dbReference type="EMBL" id="CDSC02000366">
    <property type="protein sequence ID" value="SEH95947.1"/>
    <property type="molecule type" value="Genomic_DNA"/>
</dbReference>
<dbReference type="NCBIfam" id="TIGR00040">
    <property type="entry name" value="yfcE"/>
    <property type="match status" value="1"/>
</dbReference>
<evidence type="ECO:0000256" key="1">
    <source>
        <dbReference type="ARBA" id="ARBA00008950"/>
    </source>
</evidence>
<dbReference type="Gene3D" id="3.60.21.10">
    <property type="match status" value="1"/>
</dbReference>
<dbReference type="GO" id="GO:0046872">
    <property type="term" value="F:metal ion binding"/>
    <property type="evidence" value="ECO:0007669"/>
    <property type="project" value="UniProtKB-KW"/>
</dbReference>
<dbReference type="STRING" id="235205.BAZSYMB_SCAFFOLD00001_51"/>
<dbReference type="EMBL" id="CVUD02000116">
    <property type="protein sequence ID" value="SEH74578.1"/>
    <property type="molecule type" value="Genomic_DNA"/>
</dbReference>
<evidence type="ECO:0000313" key="6">
    <source>
        <dbReference type="Proteomes" id="UP000198559"/>
    </source>
</evidence>
<dbReference type="OrthoDB" id="9785951at2"/>
<comment type="cofactor">
    <cofactor evidence="2">
        <name>a divalent metal cation</name>
        <dbReference type="ChEBI" id="CHEBI:60240"/>
    </cofactor>
</comment>
<dbReference type="Proteomes" id="UP000198559">
    <property type="component" value="Unassembled WGS sequence"/>
</dbReference>
<gene>
    <name evidence="5" type="ORF">BAZSYMA_ACONTIG00088_4</name>
    <name evidence="4" type="ORF">BAZSYMB_SCAFFOLD00001_51</name>
</gene>
<dbReference type="Pfam" id="PF12850">
    <property type="entry name" value="Metallophos_2"/>
    <property type="match status" value="1"/>
</dbReference>
<evidence type="ECO:0000313" key="5">
    <source>
        <dbReference type="EMBL" id="SEH95947.1"/>
    </source>
</evidence>
<sequence length="158" mass="17360">MALKIGILSDSHGWIHPDIISLMNTCDQIVHAGDIIEEQTLSVLTQPLTAVRGNNDKHIKLKDIETLSLPGGKIVIEHGQEHGWQTPSHKSLRQTHPNARAIIYGHTHKQVIDTESSPWIINPGASGAVRNGGSSKCLVLSINSSQNWEFTPHIFESI</sequence>
<organism evidence="4 6">
    <name type="scientific">Bathymodiolus azoricus thioautotrophic gill symbiont</name>
    <dbReference type="NCBI Taxonomy" id="235205"/>
    <lineage>
        <taxon>Bacteria</taxon>
        <taxon>Pseudomonadati</taxon>
        <taxon>Pseudomonadota</taxon>
        <taxon>Gammaproteobacteria</taxon>
        <taxon>sulfur-oxidizing symbionts</taxon>
    </lineage>
</organism>
<dbReference type="InterPro" id="IPR024654">
    <property type="entry name" value="Calcineurin-like_PHP_lpxH"/>
</dbReference>
<dbReference type="RefSeq" id="WP_090717186.1">
    <property type="nucleotide sequence ID" value="NZ_CAESAP020000151.1"/>
</dbReference>
<dbReference type="InterPro" id="IPR000979">
    <property type="entry name" value="Phosphodiesterase_MJ0936/Vps29"/>
</dbReference>
<dbReference type="GO" id="GO:0016787">
    <property type="term" value="F:hydrolase activity"/>
    <property type="evidence" value="ECO:0007669"/>
    <property type="project" value="UniProtKB-UniRule"/>
</dbReference>
<comment type="similarity">
    <text evidence="1 2">Belongs to the metallophosphoesterase superfamily. YfcE family.</text>
</comment>
<reference evidence="4" key="2">
    <citation type="submission" date="2016-06" db="EMBL/GenBank/DDBJ databases">
        <authorList>
            <person name="Olsen C.W."/>
            <person name="Carey S."/>
            <person name="Hinshaw L."/>
            <person name="Karasin A.I."/>
        </authorList>
    </citation>
    <scope>NUCLEOTIDE SEQUENCE [LARGE SCALE GENOMIC DNA]</scope>
    <source>
        <strain evidence="5">BazSymA</strain>
        <strain evidence="4">BazSymB</strain>
    </source>
</reference>
<feature type="domain" description="Calcineurin-like phosphoesterase" evidence="3">
    <location>
        <begin position="3"/>
        <end position="144"/>
    </location>
</feature>
<keyword evidence="2" id="KW-0479">Metal-binding</keyword>
<name>A0A1H6KHB4_9GAMM</name>
<dbReference type="PANTHER" id="PTHR11124">
    <property type="entry name" value="VACUOLAR SORTING PROTEIN VPS29"/>
    <property type="match status" value="1"/>
</dbReference>
<dbReference type="SUPFAM" id="SSF56300">
    <property type="entry name" value="Metallo-dependent phosphatases"/>
    <property type="match status" value="1"/>
</dbReference>
<dbReference type="Proteomes" id="UP000198988">
    <property type="component" value="Unassembled WGS sequence"/>
</dbReference>
<accession>A0A1H6KHB4</accession>
<reference evidence="6 7" key="1">
    <citation type="submission" date="2016-06" db="EMBL/GenBank/DDBJ databases">
        <authorList>
            <person name="Petersen J."/>
            <person name="Sayavedra L."/>
        </authorList>
    </citation>
    <scope>NUCLEOTIDE SEQUENCE [LARGE SCALE GENOMIC DNA]</scope>
    <source>
        <strain evidence="7">BazSymA</strain>
        <strain evidence="6">BazSymB</strain>
    </source>
</reference>
<protein>
    <recommendedName>
        <fullName evidence="2">Phosphoesterase</fullName>
        <ecNumber evidence="2">3.1.4.-</ecNumber>
    </recommendedName>
</protein>
<dbReference type="AlphaFoldDB" id="A0A1H6KHB4"/>
<evidence type="ECO:0000313" key="4">
    <source>
        <dbReference type="EMBL" id="SEH74578.1"/>
    </source>
</evidence>
<evidence type="ECO:0000256" key="2">
    <source>
        <dbReference type="RuleBase" id="RU362039"/>
    </source>
</evidence>
<dbReference type="EC" id="3.1.4.-" evidence="2"/>
<dbReference type="InterPro" id="IPR029052">
    <property type="entry name" value="Metallo-depent_PP-like"/>
</dbReference>
<proteinExistence type="inferred from homology"/>
<evidence type="ECO:0000259" key="3">
    <source>
        <dbReference type="Pfam" id="PF12850"/>
    </source>
</evidence>
<evidence type="ECO:0000313" key="7">
    <source>
        <dbReference type="Proteomes" id="UP000198988"/>
    </source>
</evidence>